<sequence>MSTVHMQPTHQPMRYFQSGTPEQRYQESPQHNQLQTQWMSVPRSIQPGVPAGLNYLAELDWLGFSQDFSLSEKSETCQRWCCGARRAFVLHICDSGNQEIIRIHRNFKCCVGCCWCANADCCAHEVYVESPPGVLVGTVRQDYWRGHLTLRDATGQDILKALGPCCICNGPLCCCCENKFTLFTRDGQEEKGAIYKQYAGFVNEAFTNVEKYTIEFPIELTVQMKAVALATLFLVNFMYFAGRKNEQTGADTACDILSCLC</sequence>
<keyword evidence="2" id="KW-0449">Lipoprotein</keyword>
<dbReference type="Proteomes" id="UP000677228">
    <property type="component" value="Unassembled WGS sequence"/>
</dbReference>
<name>A0A8S2E215_9BILA</name>
<evidence type="ECO:0000313" key="4">
    <source>
        <dbReference type="EMBL" id="CAF1048889.1"/>
    </source>
</evidence>
<dbReference type="EMBL" id="CAJNOK010007932">
    <property type="protein sequence ID" value="CAF1048889.1"/>
    <property type="molecule type" value="Genomic_DNA"/>
</dbReference>
<comment type="function">
    <text evidence="2">May mediate accelerated ATP-independent bidirectional transbilayer migration of phospholipids upon binding calcium ions that results in a loss of phospholipid asymmetry in the plasma membrane.</text>
</comment>
<keyword evidence="2" id="KW-0564">Palmitate</keyword>
<dbReference type="GO" id="GO:0017128">
    <property type="term" value="F:phospholipid scramblase activity"/>
    <property type="evidence" value="ECO:0007669"/>
    <property type="project" value="InterPro"/>
</dbReference>
<comment type="cofactor">
    <cofactor evidence="2">
        <name>Ca(2+)</name>
        <dbReference type="ChEBI" id="CHEBI:29108"/>
    </cofactor>
</comment>
<dbReference type="PANTHER" id="PTHR23248:SF63">
    <property type="entry name" value="PHOSPHOLIPID SCRAMBLASE"/>
    <property type="match status" value="1"/>
</dbReference>
<dbReference type="EMBL" id="CAJOBA010007943">
    <property type="protein sequence ID" value="CAF3816367.1"/>
    <property type="molecule type" value="Genomic_DNA"/>
</dbReference>
<accession>A0A8S2E215</accession>
<reference evidence="4" key="1">
    <citation type="submission" date="2021-02" db="EMBL/GenBank/DDBJ databases">
        <authorList>
            <person name="Nowell W R."/>
        </authorList>
    </citation>
    <scope>NUCLEOTIDE SEQUENCE</scope>
</reference>
<evidence type="ECO:0000313" key="6">
    <source>
        <dbReference type="Proteomes" id="UP000677228"/>
    </source>
</evidence>
<dbReference type="Pfam" id="PF03803">
    <property type="entry name" value="Scramblase"/>
    <property type="match status" value="1"/>
</dbReference>
<gene>
    <name evidence="4" type="ORF">OVA965_LOCUS16863</name>
    <name evidence="5" type="ORF">TMI583_LOCUS16872</name>
</gene>
<dbReference type="GO" id="GO:0005886">
    <property type="term" value="C:plasma membrane"/>
    <property type="evidence" value="ECO:0007669"/>
    <property type="project" value="TreeGrafter"/>
</dbReference>
<dbReference type="PANTHER" id="PTHR23248">
    <property type="entry name" value="PHOSPHOLIPID SCRAMBLASE-RELATED"/>
    <property type="match status" value="1"/>
</dbReference>
<evidence type="ECO:0000256" key="3">
    <source>
        <dbReference type="SAM" id="MobiDB-lite"/>
    </source>
</evidence>
<comment type="similarity">
    <text evidence="1 2">Belongs to the phospholipid scramblase family.</text>
</comment>
<evidence type="ECO:0000256" key="2">
    <source>
        <dbReference type="RuleBase" id="RU363116"/>
    </source>
</evidence>
<proteinExistence type="inferred from homology"/>
<dbReference type="AlphaFoldDB" id="A0A8S2E215"/>
<protein>
    <recommendedName>
        <fullName evidence="2">Phospholipid scramblase</fullName>
    </recommendedName>
</protein>
<evidence type="ECO:0000313" key="5">
    <source>
        <dbReference type="EMBL" id="CAF3816367.1"/>
    </source>
</evidence>
<evidence type="ECO:0000256" key="1">
    <source>
        <dbReference type="ARBA" id="ARBA00005350"/>
    </source>
</evidence>
<feature type="compositionally biased region" description="Polar residues" evidence="3">
    <location>
        <begin position="17"/>
        <end position="29"/>
    </location>
</feature>
<comment type="caution">
    <text evidence="4">The sequence shown here is derived from an EMBL/GenBank/DDBJ whole genome shotgun (WGS) entry which is preliminary data.</text>
</comment>
<feature type="region of interest" description="Disordered" evidence="3">
    <location>
        <begin position="1"/>
        <end position="29"/>
    </location>
</feature>
<feature type="compositionally biased region" description="Polar residues" evidence="3">
    <location>
        <begin position="1"/>
        <end position="10"/>
    </location>
</feature>
<dbReference type="InterPro" id="IPR005552">
    <property type="entry name" value="Scramblase"/>
</dbReference>
<keyword evidence="2" id="KW-0106">Calcium</keyword>
<organism evidence="4 6">
    <name type="scientific">Didymodactylos carnosus</name>
    <dbReference type="NCBI Taxonomy" id="1234261"/>
    <lineage>
        <taxon>Eukaryota</taxon>
        <taxon>Metazoa</taxon>
        <taxon>Spiralia</taxon>
        <taxon>Gnathifera</taxon>
        <taxon>Rotifera</taxon>
        <taxon>Eurotatoria</taxon>
        <taxon>Bdelloidea</taxon>
        <taxon>Philodinida</taxon>
        <taxon>Philodinidae</taxon>
        <taxon>Didymodactylos</taxon>
    </lineage>
</organism>
<dbReference type="Proteomes" id="UP000682733">
    <property type="component" value="Unassembled WGS sequence"/>
</dbReference>